<evidence type="ECO:0000256" key="1">
    <source>
        <dbReference type="SAM" id="MobiDB-lite"/>
    </source>
</evidence>
<dbReference type="EMBL" id="BAAAQX010000035">
    <property type="protein sequence ID" value="GAA2213804.1"/>
    <property type="molecule type" value="Genomic_DNA"/>
</dbReference>
<evidence type="ECO:0000313" key="2">
    <source>
        <dbReference type="EMBL" id="GAA2213804.1"/>
    </source>
</evidence>
<organism evidence="2 3">
    <name type="scientific">Nonomuraea monospora</name>
    <dbReference type="NCBI Taxonomy" id="568818"/>
    <lineage>
        <taxon>Bacteria</taxon>
        <taxon>Bacillati</taxon>
        <taxon>Actinomycetota</taxon>
        <taxon>Actinomycetes</taxon>
        <taxon>Streptosporangiales</taxon>
        <taxon>Streptosporangiaceae</taxon>
        <taxon>Nonomuraea</taxon>
    </lineage>
</organism>
<dbReference type="Proteomes" id="UP001499843">
    <property type="component" value="Unassembled WGS sequence"/>
</dbReference>
<proteinExistence type="predicted"/>
<gene>
    <name evidence="2" type="ORF">GCM10009850_092670</name>
</gene>
<evidence type="ECO:0000313" key="3">
    <source>
        <dbReference type="Proteomes" id="UP001499843"/>
    </source>
</evidence>
<accession>A0ABN3CWE1</accession>
<reference evidence="2 3" key="1">
    <citation type="journal article" date="2019" name="Int. J. Syst. Evol. Microbiol.">
        <title>The Global Catalogue of Microorganisms (GCM) 10K type strain sequencing project: providing services to taxonomists for standard genome sequencing and annotation.</title>
        <authorList>
            <consortium name="The Broad Institute Genomics Platform"/>
            <consortium name="The Broad Institute Genome Sequencing Center for Infectious Disease"/>
            <person name="Wu L."/>
            <person name="Ma J."/>
        </authorList>
    </citation>
    <scope>NUCLEOTIDE SEQUENCE [LARGE SCALE GENOMIC DNA]</scope>
    <source>
        <strain evidence="2 3">JCM 16114</strain>
    </source>
</reference>
<protein>
    <submittedName>
        <fullName evidence="2">Uncharacterized protein</fullName>
    </submittedName>
</protein>
<feature type="region of interest" description="Disordered" evidence="1">
    <location>
        <begin position="75"/>
        <end position="100"/>
    </location>
</feature>
<keyword evidence="3" id="KW-1185">Reference proteome</keyword>
<comment type="caution">
    <text evidence="2">The sequence shown here is derived from an EMBL/GenBank/DDBJ whole genome shotgun (WGS) entry which is preliminary data.</text>
</comment>
<name>A0ABN3CWE1_9ACTN</name>
<sequence length="100" mass="10456">MPGMILTRVAVAVHIGDSSVLAGEGVHQVDVVVGMPERGSVRVAATTTCAAYEPGDIPARRRRCVRRRTVQRAELVRPGRGGAGAGDVASGPPRERRSAS</sequence>